<sequence>MLSKKVPYIFGVILGLDPRAHGQIALWILASRARMTAESICNVGKQAMPYLQRLISAGQRIETIDIDR</sequence>
<gene>
    <name evidence="1" type="ORF">DI595_11720</name>
</gene>
<evidence type="ECO:0000313" key="2">
    <source>
        <dbReference type="Proteomes" id="UP000249769"/>
    </source>
</evidence>
<name>A0A2W5F975_9HYPH</name>
<dbReference type="AlphaFoldDB" id="A0A2W5F975"/>
<accession>A0A2W5F975</accession>
<dbReference type="Proteomes" id="UP000249769">
    <property type="component" value="Unassembled WGS sequence"/>
</dbReference>
<organism evidence="1 2">
    <name type="scientific">Agrobacterium fabrum</name>
    <dbReference type="NCBI Taxonomy" id="1176649"/>
    <lineage>
        <taxon>Bacteria</taxon>
        <taxon>Pseudomonadati</taxon>
        <taxon>Pseudomonadota</taxon>
        <taxon>Alphaproteobacteria</taxon>
        <taxon>Hyphomicrobiales</taxon>
        <taxon>Rhizobiaceae</taxon>
        <taxon>Rhizobium/Agrobacterium group</taxon>
        <taxon>Agrobacterium</taxon>
        <taxon>Agrobacterium tumefaciens complex</taxon>
    </lineage>
</organism>
<reference evidence="1 2" key="1">
    <citation type="submission" date="2017-08" db="EMBL/GenBank/DDBJ databases">
        <title>Infants hospitalized years apart are colonized by the same room-sourced microbial strains.</title>
        <authorList>
            <person name="Brooks B."/>
            <person name="Olm M.R."/>
            <person name="Firek B.A."/>
            <person name="Baker R."/>
            <person name="Thomas B.C."/>
            <person name="Morowitz M.J."/>
            <person name="Banfield J.F."/>
        </authorList>
    </citation>
    <scope>NUCLEOTIDE SEQUENCE [LARGE SCALE GENOMIC DNA]</scope>
    <source>
        <strain evidence="1">S2_009_000_R2_73</strain>
    </source>
</reference>
<comment type="caution">
    <text evidence="1">The sequence shown here is derived from an EMBL/GenBank/DDBJ whole genome shotgun (WGS) entry which is preliminary data.</text>
</comment>
<dbReference type="EMBL" id="QFOL01000122">
    <property type="protein sequence ID" value="PZP50240.1"/>
    <property type="molecule type" value="Genomic_DNA"/>
</dbReference>
<protein>
    <submittedName>
        <fullName evidence="1">Uncharacterized protein</fullName>
    </submittedName>
</protein>
<proteinExistence type="predicted"/>
<evidence type="ECO:0000313" key="1">
    <source>
        <dbReference type="EMBL" id="PZP50240.1"/>
    </source>
</evidence>